<proteinExistence type="predicted"/>
<organism evidence="2 3">
    <name type="scientific">Bacillus cereus</name>
    <dbReference type="NCBI Taxonomy" id="1396"/>
    <lineage>
        <taxon>Bacteria</taxon>
        <taxon>Bacillati</taxon>
        <taxon>Bacillota</taxon>
        <taxon>Bacilli</taxon>
        <taxon>Bacillales</taxon>
        <taxon>Bacillaceae</taxon>
        <taxon>Bacillus</taxon>
        <taxon>Bacillus cereus group</taxon>
    </lineage>
</organism>
<evidence type="ECO:0000313" key="2">
    <source>
        <dbReference type="EMBL" id="QRY18248.1"/>
    </source>
</evidence>
<name>A0ABD7DSV5_BACCE</name>
<dbReference type="EMBL" id="CP070339">
    <property type="protein sequence ID" value="QRY18248.1"/>
    <property type="molecule type" value="Genomic_DNA"/>
</dbReference>
<dbReference type="Proteomes" id="UP000663613">
    <property type="component" value="Chromosome"/>
</dbReference>
<dbReference type="InterPro" id="IPR014729">
    <property type="entry name" value="Rossmann-like_a/b/a_fold"/>
</dbReference>
<dbReference type="Gene3D" id="3.40.50.620">
    <property type="entry name" value="HUPs"/>
    <property type="match status" value="1"/>
</dbReference>
<dbReference type="PANTHER" id="PTHR43509:SF1">
    <property type="entry name" value="SULFATE ADENYLYLTRANSFERASE"/>
    <property type="match status" value="1"/>
</dbReference>
<protein>
    <recommendedName>
        <fullName evidence="1">Sulphate adenylyltransferase catalytic domain-containing protein</fullName>
    </recommendedName>
</protein>
<feature type="domain" description="Sulphate adenylyltransferase catalytic" evidence="1">
    <location>
        <begin position="1"/>
        <end position="38"/>
    </location>
</feature>
<gene>
    <name evidence="2" type="ORF">JTF64_08005</name>
</gene>
<evidence type="ECO:0000313" key="3">
    <source>
        <dbReference type="Proteomes" id="UP000663613"/>
    </source>
</evidence>
<reference evidence="2 3" key="1">
    <citation type="submission" date="2021-02" db="EMBL/GenBank/DDBJ databases">
        <title>Bacillus cereus VKM B-370.</title>
        <authorList>
            <person name="Kazantseva O.A."/>
            <person name="Piligrimova E.G."/>
            <person name="Buzikov R.M."/>
            <person name="Shadrin A.M."/>
        </authorList>
    </citation>
    <scope>NUCLEOTIDE SEQUENCE [LARGE SCALE GENOMIC DNA]</scope>
    <source>
        <strain evidence="2 3">VKM B-370</strain>
    </source>
</reference>
<accession>A0ABD7DSV5</accession>
<dbReference type="SUPFAM" id="SSF52374">
    <property type="entry name" value="Nucleotidylyl transferase"/>
    <property type="match status" value="1"/>
</dbReference>
<dbReference type="RefSeq" id="WP_080497126.1">
    <property type="nucleotide sequence ID" value="NZ_CP070339.1"/>
</dbReference>
<dbReference type="PANTHER" id="PTHR43509">
    <property type="match status" value="1"/>
</dbReference>
<dbReference type="AlphaFoldDB" id="A0ABD7DSV5"/>
<sequence>MREEFKNENWNTIIGFQTRNSAHRAHEYIQKTALEIVDESNLDDIQ</sequence>
<evidence type="ECO:0000259" key="1">
    <source>
        <dbReference type="Pfam" id="PF01747"/>
    </source>
</evidence>
<dbReference type="Pfam" id="PF01747">
    <property type="entry name" value="ATP-sulfurylase"/>
    <property type="match status" value="1"/>
</dbReference>
<dbReference type="InterPro" id="IPR024951">
    <property type="entry name" value="Sulfurylase_cat_dom"/>
</dbReference>